<dbReference type="RefSeq" id="WP_132129029.1">
    <property type="nucleotide sequence ID" value="NZ_CP042432.1"/>
</dbReference>
<accession>A0A4R3KQN1</accession>
<dbReference type="Gene3D" id="2.60.120.1130">
    <property type="match status" value="1"/>
</dbReference>
<dbReference type="EMBL" id="SMAD01000005">
    <property type="protein sequence ID" value="TCS87228.1"/>
    <property type="molecule type" value="Genomic_DNA"/>
</dbReference>
<sequence>MNRLKTVLMILAGCLAARAGMAQEPDFSVEQIPGRLLESADAVTRYSHTQIMVNDPRNMTWRVRKAITVLNPAGEDYGVAHVFYDKSRKIAELKAGIYNASGRMVRAVKEKEFTDQSAISDISIYEDTRVKYYRPGVREYPYTVFYEYEIRSSNTHYFPEWFPARSPLVSVQDAVYEVICSNGFQVRVKEMHISPGEVADNAGGARVYRWKVNDLPARGEEPFAPPSRNYLPHVMVAPVDFEYEGMKGSFSNWEQYGQWVYERLLSGRDEVPEATAAKITQLLSGAKDDREKVARVYQYVQEKNRYVSVQVGIGGLQPMQAEDVDRLSYGDCKGLVNYTKALLSVAGIPSIYTEVAAGDEQRSYFPEFASFLQGNHIILCVPLQGDTVWLECTSKEAPFNYLGTFTAGRNVLLITPEGGKVTRTPYCENSGSRREATFTMLENGEAAVEVETDFTGALYYDRYELSHANPRQADELLKKLYPLNNLYVEDWKVSHQKEETPLTKEKLLLRVRDFGSISGGRLFLPLNPLNRLERVPVHLPQRRSAVFIAESYEEKDVFEFKLPETYKAEYLPENREITKPFGKFSLSAALEGEVLVYKRVLRLNKGTYPPESYQEVIDFFQEVQQADYQKAVLLKP</sequence>
<dbReference type="Gene3D" id="2.60.40.3140">
    <property type="match status" value="1"/>
</dbReference>
<feature type="chain" id="PRO_5020523048" evidence="1">
    <location>
        <begin position="23"/>
        <end position="636"/>
    </location>
</feature>
<evidence type="ECO:0000256" key="1">
    <source>
        <dbReference type="SAM" id="SignalP"/>
    </source>
</evidence>
<keyword evidence="4" id="KW-1185">Reference proteome</keyword>
<keyword evidence="1" id="KW-0732">Signal</keyword>
<dbReference type="Proteomes" id="UP000295807">
    <property type="component" value="Unassembled WGS sequence"/>
</dbReference>
<organism evidence="3 4">
    <name type="scientific">Anseongella ginsenosidimutans</name>
    <dbReference type="NCBI Taxonomy" id="496056"/>
    <lineage>
        <taxon>Bacteria</taxon>
        <taxon>Pseudomonadati</taxon>
        <taxon>Bacteroidota</taxon>
        <taxon>Sphingobacteriia</taxon>
        <taxon>Sphingobacteriales</taxon>
        <taxon>Sphingobacteriaceae</taxon>
        <taxon>Anseongella</taxon>
    </lineage>
</organism>
<gene>
    <name evidence="3" type="ORF">EDD80_10541</name>
</gene>
<dbReference type="Gene3D" id="3.10.620.30">
    <property type="match status" value="1"/>
</dbReference>
<dbReference type="Pfam" id="PF12969">
    <property type="entry name" value="DUF3857"/>
    <property type="match status" value="1"/>
</dbReference>
<reference evidence="3 4" key="1">
    <citation type="submission" date="2019-03" db="EMBL/GenBank/DDBJ databases">
        <title>Genomic Encyclopedia of Type Strains, Phase IV (KMG-IV): sequencing the most valuable type-strain genomes for metagenomic binning, comparative biology and taxonomic classification.</title>
        <authorList>
            <person name="Goeker M."/>
        </authorList>
    </citation>
    <scope>NUCLEOTIDE SEQUENCE [LARGE SCALE GENOMIC DNA]</scope>
    <source>
        <strain evidence="3 4">DSM 21100</strain>
    </source>
</reference>
<proteinExistence type="predicted"/>
<feature type="domain" description="DUF3857" evidence="2">
    <location>
        <begin position="58"/>
        <end position="217"/>
    </location>
</feature>
<dbReference type="InterPro" id="IPR024618">
    <property type="entry name" value="DUF3857"/>
</dbReference>
<name>A0A4R3KQN1_9SPHI</name>
<dbReference type="AlphaFoldDB" id="A0A4R3KQN1"/>
<dbReference type="OrthoDB" id="8595007at2"/>
<comment type="caution">
    <text evidence="3">The sequence shown here is derived from an EMBL/GenBank/DDBJ whole genome shotgun (WGS) entry which is preliminary data.</text>
</comment>
<evidence type="ECO:0000313" key="4">
    <source>
        <dbReference type="Proteomes" id="UP000295807"/>
    </source>
</evidence>
<evidence type="ECO:0000313" key="3">
    <source>
        <dbReference type="EMBL" id="TCS87228.1"/>
    </source>
</evidence>
<protein>
    <submittedName>
        <fullName evidence="3">Uncharacterized protein DUF3857</fullName>
    </submittedName>
</protein>
<evidence type="ECO:0000259" key="2">
    <source>
        <dbReference type="Pfam" id="PF12969"/>
    </source>
</evidence>
<feature type="signal peptide" evidence="1">
    <location>
        <begin position="1"/>
        <end position="22"/>
    </location>
</feature>